<dbReference type="AlphaFoldDB" id="B8D3N8"/>
<evidence type="ECO:0000313" key="2">
    <source>
        <dbReference type="Proteomes" id="UP000006903"/>
    </source>
</evidence>
<name>B8D3N8_DESA1</name>
<sequence>MYPYAGIDPGTLYIILLPGNLPITSSNPFNPSYTPSKIFKPTLLFTNIDQRQVLNY</sequence>
<reference evidence="1 2" key="1">
    <citation type="journal article" date="2009" name="J. Bacteriol.">
        <title>Complete genome sequence of the anaerobic, protein-degrading hyperthermophilic crenarchaeon Desulfurococcus kamchatkensis.</title>
        <authorList>
            <person name="Ravin N.V."/>
            <person name="Mardanov A.V."/>
            <person name="Beletsky A.V."/>
            <person name="Kublanov I.V."/>
            <person name="Kolganova T.V."/>
            <person name="Lebedinsky A.V."/>
            <person name="Chernyh N.A."/>
            <person name="Bonch-Osmolovskaya E.A."/>
            <person name="Skryabin K.G."/>
        </authorList>
    </citation>
    <scope>NUCLEOTIDE SEQUENCE [LARGE SCALE GENOMIC DNA]</scope>
    <source>
        <strain evidence="2">DSM 18924 / JCM 16383 / VKM B-2413 / 1221n</strain>
    </source>
</reference>
<dbReference type="Proteomes" id="UP000006903">
    <property type="component" value="Chromosome"/>
</dbReference>
<organism evidence="1 2">
    <name type="scientific">Desulfurococcus amylolyticus (strain DSM 18924 / JCM 16383 / VKM B-2413 / 1221n)</name>
    <name type="common">Desulfurococcus kamchatkensis</name>
    <dbReference type="NCBI Taxonomy" id="490899"/>
    <lineage>
        <taxon>Archaea</taxon>
        <taxon>Thermoproteota</taxon>
        <taxon>Thermoprotei</taxon>
        <taxon>Desulfurococcales</taxon>
        <taxon>Desulfurococcaceae</taxon>
        <taxon>Desulfurococcus</taxon>
    </lineage>
</organism>
<dbReference type="EMBL" id="CP001140">
    <property type="protein sequence ID" value="ACL10719.1"/>
    <property type="molecule type" value="Genomic_DNA"/>
</dbReference>
<dbReference type="HOGENOM" id="CLU_3002980_0_0_2"/>
<gene>
    <name evidence="1" type="ordered locus">DKAM_0393</name>
</gene>
<protein>
    <submittedName>
        <fullName evidence="1">Uncharacterized protein</fullName>
    </submittedName>
</protein>
<evidence type="ECO:0000313" key="1">
    <source>
        <dbReference type="EMBL" id="ACL10719.1"/>
    </source>
</evidence>
<dbReference type="KEGG" id="dka:DKAM_0393"/>
<proteinExistence type="predicted"/>
<accession>B8D3N8</accession>